<evidence type="ECO:0000313" key="8">
    <source>
        <dbReference type="Proteomes" id="UP000293162"/>
    </source>
</evidence>
<feature type="domain" description="OmpA-like" evidence="6">
    <location>
        <begin position="61"/>
        <end position="177"/>
    </location>
</feature>
<proteinExistence type="predicted"/>
<dbReference type="InterPro" id="IPR006664">
    <property type="entry name" value="OMP_bac"/>
</dbReference>
<evidence type="ECO:0000259" key="6">
    <source>
        <dbReference type="PROSITE" id="PS51123"/>
    </source>
</evidence>
<evidence type="ECO:0000256" key="5">
    <source>
        <dbReference type="SAM" id="MobiDB-lite"/>
    </source>
</evidence>
<dbReference type="RefSeq" id="WP_130020847.1">
    <property type="nucleotide sequence ID" value="NZ_SEWF01000012.1"/>
</dbReference>
<dbReference type="PANTHER" id="PTHR30329:SF21">
    <property type="entry name" value="LIPOPROTEIN YIAD-RELATED"/>
    <property type="match status" value="1"/>
</dbReference>
<dbReference type="InterPro" id="IPR050330">
    <property type="entry name" value="Bact_OuterMem_StrucFunc"/>
</dbReference>
<dbReference type="OrthoDB" id="9763897at2"/>
<comment type="caution">
    <text evidence="7">The sequence shown here is derived from an EMBL/GenBank/DDBJ whole genome shotgun (WGS) entry which is preliminary data.</text>
</comment>
<comment type="subcellular location">
    <subcellularLocation>
        <location evidence="1">Cell outer membrane</location>
    </subcellularLocation>
</comment>
<dbReference type="Proteomes" id="UP000293162">
    <property type="component" value="Unassembled WGS sequence"/>
</dbReference>
<dbReference type="AlphaFoldDB" id="A0A4Q5M0L0"/>
<dbReference type="InterPro" id="IPR036737">
    <property type="entry name" value="OmpA-like_sf"/>
</dbReference>
<dbReference type="GO" id="GO:0009279">
    <property type="term" value="C:cell outer membrane"/>
    <property type="evidence" value="ECO:0007669"/>
    <property type="project" value="UniProtKB-SubCell"/>
</dbReference>
<dbReference type="PRINTS" id="PR01021">
    <property type="entry name" value="OMPADOMAIN"/>
</dbReference>
<evidence type="ECO:0000256" key="1">
    <source>
        <dbReference type="ARBA" id="ARBA00004442"/>
    </source>
</evidence>
<gene>
    <name evidence="7" type="ORF">EWM59_10105</name>
</gene>
<dbReference type="CDD" id="cd07185">
    <property type="entry name" value="OmpA_C-like"/>
    <property type="match status" value="1"/>
</dbReference>
<sequence length="177" mass="19727">MNRLLILLLILLWSLAYSWFWNCHRKPYCYSGTVVSLDNTPVIDSVDTPASQSPDTVQLTPEEQILFKPLDVYFVSGQTGILHTPEVDTFLVTAKRYLAKYPEKQLLITGHTDGDGAEDANQKLSEIRATKVKSLLTTEGISATQMATEGKGEKEPIASNETNEGKAKNRRATIRLK</sequence>
<dbReference type="PROSITE" id="PS51123">
    <property type="entry name" value="OMPA_2"/>
    <property type="match status" value="1"/>
</dbReference>
<dbReference type="InterPro" id="IPR006665">
    <property type="entry name" value="OmpA-like"/>
</dbReference>
<evidence type="ECO:0000256" key="4">
    <source>
        <dbReference type="PROSITE-ProRule" id="PRU00473"/>
    </source>
</evidence>
<keyword evidence="3" id="KW-0998">Cell outer membrane</keyword>
<keyword evidence="8" id="KW-1185">Reference proteome</keyword>
<reference evidence="7 8" key="1">
    <citation type="submission" date="2019-02" db="EMBL/GenBank/DDBJ databases">
        <title>Bacterial novel species Emticicia sp. 17J42-9 isolated from soil.</title>
        <authorList>
            <person name="Jung H.-Y."/>
        </authorList>
    </citation>
    <scope>NUCLEOTIDE SEQUENCE [LARGE SCALE GENOMIC DNA]</scope>
    <source>
        <strain evidence="7 8">17J42-9</strain>
    </source>
</reference>
<dbReference type="PANTHER" id="PTHR30329">
    <property type="entry name" value="STATOR ELEMENT OF FLAGELLAR MOTOR COMPLEX"/>
    <property type="match status" value="1"/>
</dbReference>
<name>A0A4Q5M0L0_9BACT</name>
<evidence type="ECO:0000256" key="2">
    <source>
        <dbReference type="ARBA" id="ARBA00023136"/>
    </source>
</evidence>
<dbReference type="Pfam" id="PF00691">
    <property type="entry name" value="OmpA"/>
    <property type="match status" value="1"/>
</dbReference>
<evidence type="ECO:0000313" key="7">
    <source>
        <dbReference type="EMBL" id="RYU95708.1"/>
    </source>
</evidence>
<keyword evidence="2 4" id="KW-0472">Membrane</keyword>
<dbReference type="EMBL" id="SEWF01000012">
    <property type="protein sequence ID" value="RYU95708.1"/>
    <property type="molecule type" value="Genomic_DNA"/>
</dbReference>
<feature type="compositionally biased region" description="Basic residues" evidence="5">
    <location>
        <begin position="168"/>
        <end position="177"/>
    </location>
</feature>
<organism evidence="7 8">
    <name type="scientific">Emticicia agri</name>
    <dbReference type="NCBI Taxonomy" id="2492393"/>
    <lineage>
        <taxon>Bacteria</taxon>
        <taxon>Pseudomonadati</taxon>
        <taxon>Bacteroidota</taxon>
        <taxon>Cytophagia</taxon>
        <taxon>Cytophagales</taxon>
        <taxon>Leadbetterellaceae</taxon>
        <taxon>Emticicia</taxon>
    </lineage>
</organism>
<dbReference type="Gene3D" id="3.30.1330.60">
    <property type="entry name" value="OmpA-like domain"/>
    <property type="match status" value="1"/>
</dbReference>
<feature type="region of interest" description="Disordered" evidence="5">
    <location>
        <begin position="142"/>
        <end position="177"/>
    </location>
</feature>
<protein>
    <submittedName>
        <fullName evidence="7">OmpA family protein</fullName>
    </submittedName>
</protein>
<dbReference type="SUPFAM" id="SSF103088">
    <property type="entry name" value="OmpA-like"/>
    <property type="match status" value="1"/>
</dbReference>
<accession>A0A4Q5M0L0</accession>
<evidence type="ECO:0000256" key="3">
    <source>
        <dbReference type="ARBA" id="ARBA00023237"/>
    </source>
</evidence>